<dbReference type="GO" id="GO:0016787">
    <property type="term" value="F:hydrolase activity"/>
    <property type="evidence" value="ECO:0007669"/>
    <property type="project" value="InterPro"/>
</dbReference>
<comment type="caution">
    <text evidence="2">The sequence shown here is derived from an EMBL/GenBank/DDBJ whole genome shotgun (WGS) entry which is preliminary data.</text>
</comment>
<evidence type="ECO:0000313" key="2">
    <source>
        <dbReference type="EMBL" id="KDF01511.1"/>
    </source>
</evidence>
<dbReference type="OrthoDB" id="3208682at2"/>
<dbReference type="InterPro" id="IPR051049">
    <property type="entry name" value="Dienelactone_hydrolase-like"/>
</dbReference>
<reference evidence="2" key="1">
    <citation type="submission" date="2014-05" db="EMBL/GenBank/DDBJ databases">
        <title>Genome sequence of Mycobacterium aromaticivorans strain JS19b1T (= DSM 45407T).</title>
        <authorList>
            <person name="Kwak Y."/>
            <person name="Park G.-S."/>
            <person name="Li Q.X."/>
            <person name="Lee S.-E."/>
            <person name="Shin J.-H."/>
        </authorList>
    </citation>
    <scope>NUCLEOTIDE SEQUENCE [LARGE SCALE GENOMIC DNA]</scope>
    <source>
        <strain evidence="2">JS19b1</strain>
    </source>
</reference>
<feature type="domain" description="Dienelactone hydrolase" evidence="1">
    <location>
        <begin position="13"/>
        <end position="230"/>
    </location>
</feature>
<protein>
    <submittedName>
        <fullName evidence="2">Carboxymethylenebutenolidase</fullName>
    </submittedName>
</protein>
<dbReference type="STRING" id="1440774.Y900_021900"/>
<dbReference type="Pfam" id="PF01738">
    <property type="entry name" value="DLH"/>
    <property type="match status" value="1"/>
</dbReference>
<proteinExistence type="predicted"/>
<dbReference type="PANTHER" id="PTHR46623:SF6">
    <property type="entry name" value="ALPHA_BETA-HYDROLASES SUPERFAMILY PROTEIN"/>
    <property type="match status" value="1"/>
</dbReference>
<dbReference type="Gene3D" id="3.40.50.1820">
    <property type="entry name" value="alpha/beta hydrolase"/>
    <property type="match status" value="1"/>
</dbReference>
<dbReference type="PANTHER" id="PTHR46623">
    <property type="entry name" value="CARBOXYMETHYLENEBUTENOLIDASE-RELATED"/>
    <property type="match status" value="1"/>
</dbReference>
<dbReference type="eggNOG" id="COG0412">
    <property type="taxonomic scope" value="Bacteria"/>
</dbReference>
<dbReference type="SUPFAM" id="SSF53474">
    <property type="entry name" value="alpha/beta-Hydrolases"/>
    <property type="match status" value="1"/>
</dbReference>
<evidence type="ECO:0000259" key="1">
    <source>
        <dbReference type="Pfam" id="PF01738"/>
    </source>
</evidence>
<evidence type="ECO:0000313" key="3">
    <source>
        <dbReference type="Proteomes" id="UP000022835"/>
    </source>
</evidence>
<sequence length="239" mass="25854">METTFPAPAGPLPAYQARPAGDGPWPGVVIVHDAMGMTGDIKRITDRFADNGYLAITPALYHRGNRLLCVVRTLQAFKKGKGTAVDDLIAARDHLMADPACNGKVGVIGFCMGGGFCLVLAPTGHFDASAPNYGEWPSDISAIPNSCPTVASYGAMDWMLKGAADKLEDLLSTNDVPRDIKEYPTVGHSFMNNWDTPRPVKVIERVVKMNYSRPEAEDAWQRVFAFFGEHLRDSGPAGS</sequence>
<keyword evidence="3" id="KW-1185">Reference proteome</keyword>
<accession>A0A064CMC1</accession>
<dbReference type="InterPro" id="IPR029058">
    <property type="entry name" value="AB_hydrolase_fold"/>
</dbReference>
<dbReference type="Proteomes" id="UP000022835">
    <property type="component" value="Unassembled WGS sequence"/>
</dbReference>
<dbReference type="EMBL" id="JALN02000001">
    <property type="protein sequence ID" value="KDF01511.1"/>
    <property type="molecule type" value="Genomic_DNA"/>
</dbReference>
<dbReference type="AlphaFoldDB" id="A0A064CMC1"/>
<dbReference type="InterPro" id="IPR002925">
    <property type="entry name" value="Dienelactn_hydro"/>
</dbReference>
<gene>
    <name evidence="2" type="ORF">Y900_021900</name>
</gene>
<organism evidence="2 3">
    <name type="scientific">Mycolicibacterium aromaticivorans JS19b1 = JCM 16368</name>
    <dbReference type="NCBI Taxonomy" id="1440774"/>
    <lineage>
        <taxon>Bacteria</taxon>
        <taxon>Bacillati</taxon>
        <taxon>Actinomycetota</taxon>
        <taxon>Actinomycetes</taxon>
        <taxon>Mycobacteriales</taxon>
        <taxon>Mycobacteriaceae</taxon>
        <taxon>Mycolicibacterium</taxon>
    </lineage>
</organism>
<name>A0A064CMC1_9MYCO</name>
<dbReference type="RefSeq" id="WP_036344359.1">
    <property type="nucleotide sequence ID" value="NZ_JALN02000001.1"/>
</dbReference>